<reference evidence="2" key="1">
    <citation type="submission" date="2022-10" db="EMBL/GenBank/DDBJ databases">
        <title>Streptomyces beihaiensis sp. nov., a chitin degrading actinobacterium, isolated from shrimp pond soil.</title>
        <authorList>
            <person name="Xie J."/>
            <person name="Shen N."/>
        </authorList>
    </citation>
    <scope>NUCLEOTIDE SEQUENCE</scope>
    <source>
        <strain evidence="2">GXMU-J5</strain>
    </source>
</reference>
<feature type="region of interest" description="Disordered" evidence="1">
    <location>
        <begin position="1"/>
        <end position="32"/>
    </location>
</feature>
<sequence>MTTTAPQETRGPAGGAGGGGRLPSRRTDRRAARARALLAPGDRLRLPDGSWRNVVTIRVPELFG</sequence>
<evidence type="ECO:0000256" key="1">
    <source>
        <dbReference type="SAM" id="MobiDB-lite"/>
    </source>
</evidence>
<evidence type="ECO:0000313" key="2">
    <source>
        <dbReference type="EMBL" id="MCX3061730.1"/>
    </source>
</evidence>
<dbReference type="RefSeq" id="WP_266601312.1">
    <property type="nucleotide sequence ID" value="NZ_JAPHNL010000233.1"/>
</dbReference>
<comment type="caution">
    <text evidence="2">The sequence shown here is derived from an EMBL/GenBank/DDBJ whole genome shotgun (WGS) entry which is preliminary data.</text>
</comment>
<organism evidence="2 3">
    <name type="scientific">Streptomyces beihaiensis</name>
    <dbReference type="NCBI Taxonomy" id="2984495"/>
    <lineage>
        <taxon>Bacteria</taxon>
        <taxon>Bacillati</taxon>
        <taxon>Actinomycetota</taxon>
        <taxon>Actinomycetes</taxon>
        <taxon>Kitasatosporales</taxon>
        <taxon>Streptomycetaceae</taxon>
        <taxon>Streptomyces</taxon>
    </lineage>
</organism>
<gene>
    <name evidence="2" type="ORF">OFY01_18570</name>
</gene>
<dbReference type="Proteomes" id="UP001163064">
    <property type="component" value="Unassembled WGS sequence"/>
</dbReference>
<evidence type="ECO:0000313" key="3">
    <source>
        <dbReference type="Proteomes" id="UP001163064"/>
    </source>
</evidence>
<keyword evidence="3" id="KW-1185">Reference proteome</keyword>
<proteinExistence type="predicted"/>
<name>A0ABT3TXF8_9ACTN</name>
<accession>A0ABT3TXF8</accession>
<protein>
    <submittedName>
        <fullName evidence="2">Uncharacterized protein</fullName>
    </submittedName>
</protein>
<feature type="compositionally biased region" description="Gly residues" evidence="1">
    <location>
        <begin position="12"/>
        <end position="21"/>
    </location>
</feature>
<dbReference type="EMBL" id="JAPHNL010000233">
    <property type="protein sequence ID" value="MCX3061730.1"/>
    <property type="molecule type" value="Genomic_DNA"/>
</dbReference>